<dbReference type="PIRSF" id="PIRSF015592">
    <property type="entry name" value="Prld-crbxl_pptds"/>
    <property type="match status" value="1"/>
</dbReference>
<comment type="catalytic activity">
    <reaction evidence="1 9 10">
        <text>Release of an N-terminal pyroglutamyl group from a polypeptide, the second amino acid generally not being Pro.</text>
        <dbReference type="EC" id="3.4.19.3"/>
    </reaction>
</comment>
<evidence type="ECO:0000313" key="12">
    <source>
        <dbReference type="Proteomes" id="UP000277811"/>
    </source>
</evidence>
<evidence type="ECO:0000256" key="7">
    <source>
        <dbReference type="ARBA" id="ARBA00022801"/>
    </source>
</evidence>
<keyword evidence="7 9" id="KW-0378">Hydrolase</keyword>
<protein>
    <recommendedName>
        <fullName evidence="9">Pyrrolidone-carboxylate peptidase</fullName>
        <ecNumber evidence="9">3.4.19.3</ecNumber>
    </recommendedName>
    <alternativeName>
        <fullName evidence="9">5-oxoprolyl-peptidase</fullName>
    </alternativeName>
    <alternativeName>
        <fullName evidence="9">Pyroglutamyl-peptidase I</fullName>
        <shortName evidence="9">PGP-I</shortName>
        <shortName evidence="9">Pyrase</shortName>
    </alternativeName>
</protein>
<dbReference type="GO" id="GO:0016920">
    <property type="term" value="F:pyroglutamyl-peptidase activity"/>
    <property type="evidence" value="ECO:0007669"/>
    <property type="project" value="UniProtKB-UniRule"/>
</dbReference>
<dbReference type="NCBIfam" id="NF009676">
    <property type="entry name" value="PRK13197.1"/>
    <property type="match status" value="1"/>
</dbReference>
<dbReference type="PRINTS" id="PR00706">
    <property type="entry name" value="PYROGLUPTASE"/>
</dbReference>
<dbReference type="EMBL" id="UPPP01000134">
    <property type="protein sequence ID" value="VBB09811.1"/>
    <property type="molecule type" value="Genomic_DNA"/>
</dbReference>
<organism evidence="11 12">
    <name type="scientific">Lucifera butyrica</name>
    <dbReference type="NCBI Taxonomy" id="1351585"/>
    <lineage>
        <taxon>Bacteria</taxon>
        <taxon>Bacillati</taxon>
        <taxon>Bacillota</taxon>
        <taxon>Negativicutes</taxon>
        <taxon>Veillonellales</taxon>
        <taxon>Veillonellaceae</taxon>
        <taxon>Lucifera</taxon>
    </lineage>
</organism>
<dbReference type="InterPro" id="IPR000816">
    <property type="entry name" value="Peptidase_C15"/>
</dbReference>
<keyword evidence="12" id="KW-1185">Reference proteome</keyword>
<proteinExistence type="inferred from homology"/>
<feature type="active site" evidence="9">
    <location>
        <position position="168"/>
    </location>
</feature>
<dbReference type="GO" id="GO:0006508">
    <property type="term" value="P:proteolysis"/>
    <property type="evidence" value="ECO:0007669"/>
    <property type="project" value="UniProtKB-KW"/>
</dbReference>
<evidence type="ECO:0000256" key="8">
    <source>
        <dbReference type="ARBA" id="ARBA00022807"/>
    </source>
</evidence>
<comment type="subunit">
    <text evidence="9">Homotetramer.</text>
</comment>
<dbReference type="SUPFAM" id="SSF53182">
    <property type="entry name" value="Pyrrolidone carboxyl peptidase (pyroglutamate aminopeptidase)"/>
    <property type="match status" value="1"/>
</dbReference>
<keyword evidence="5 9" id="KW-0963">Cytoplasm</keyword>
<evidence type="ECO:0000256" key="3">
    <source>
        <dbReference type="ARBA" id="ARBA00004496"/>
    </source>
</evidence>
<dbReference type="CDD" id="cd00501">
    <property type="entry name" value="Peptidase_C15"/>
    <property type="match status" value="1"/>
</dbReference>
<dbReference type="InterPro" id="IPR036440">
    <property type="entry name" value="Peptidase_C15-like_sf"/>
</dbReference>
<sequence>MKTRVLITGFEPFDGEAVNPALEAVKQLNGRIIAGAAVITRPLPVVRWKAITALKEAITQVNPDLIIAVGQGLSVTEIQVERIAINVDDFRIQDNEGRQPVDEPIEPDGPAAYWSTLPVKKMVAVMREGGIPASVSNTAGTFVCNHLFYGLMHLLSLEGSRRRGGFIHIPYLPEQAVHKPGQPSMGLDTVLRGLETAVACALSATEDGKFTGGTLC</sequence>
<dbReference type="GO" id="GO:0005829">
    <property type="term" value="C:cytosol"/>
    <property type="evidence" value="ECO:0007669"/>
    <property type="project" value="InterPro"/>
</dbReference>
<dbReference type="PROSITE" id="PS01334">
    <property type="entry name" value="PYRASE_CYS"/>
    <property type="match status" value="1"/>
</dbReference>
<accession>A0A498RE97</accession>
<name>A0A498RE97_9FIRM</name>
<dbReference type="NCBIfam" id="TIGR00504">
    <property type="entry name" value="pyro_pdase"/>
    <property type="match status" value="1"/>
</dbReference>
<feature type="active site" evidence="9">
    <location>
        <position position="81"/>
    </location>
</feature>
<dbReference type="InterPro" id="IPR029762">
    <property type="entry name" value="PGP-I_bact-type"/>
</dbReference>
<evidence type="ECO:0000256" key="5">
    <source>
        <dbReference type="ARBA" id="ARBA00022490"/>
    </source>
</evidence>
<dbReference type="FunFam" id="3.40.630.20:FF:000001">
    <property type="entry name" value="Pyrrolidone-carboxylate peptidase"/>
    <property type="match status" value="1"/>
</dbReference>
<evidence type="ECO:0000256" key="1">
    <source>
        <dbReference type="ARBA" id="ARBA00001770"/>
    </source>
</evidence>
<keyword evidence="6 9" id="KW-0645">Protease</keyword>
<dbReference type="InterPro" id="IPR033694">
    <property type="entry name" value="PGPEP1_Cys_AS"/>
</dbReference>
<evidence type="ECO:0000256" key="6">
    <source>
        <dbReference type="ARBA" id="ARBA00022670"/>
    </source>
</evidence>
<dbReference type="PANTHER" id="PTHR23402">
    <property type="entry name" value="PROTEASE FAMILY C15 PYROGLUTAMYL-PEPTIDASE I-RELATED"/>
    <property type="match status" value="1"/>
</dbReference>
<dbReference type="PANTHER" id="PTHR23402:SF1">
    <property type="entry name" value="PYROGLUTAMYL-PEPTIDASE I"/>
    <property type="match status" value="1"/>
</dbReference>
<dbReference type="HAMAP" id="MF_00417">
    <property type="entry name" value="Pyrrolid_peptidase"/>
    <property type="match status" value="1"/>
</dbReference>
<reference evidence="11 12" key="1">
    <citation type="submission" date="2018-06" db="EMBL/GenBank/DDBJ databases">
        <authorList>
            <person name="Strepis N."/>
        </authorList>
    </citation>
    <scope>NUCLEOTIDE SEQUENCE [LARGE SCALE GENOMIC DNA]</scope>
    <source>
        <strain evidence="11">LUCI</strain>
    </source>
</reference>
<dbReference type="EC" id="3.4.19.3" evidence="9"/>
<dbReference type="Proteomes" id="UP000277811">
    <property type="component" value="Unassembled WGS sequence"/>
</dbReference>
<dbReference type="RefSeq" id="WP_122630664.1">
    <property type="nucleotide sequence ID" value="NZ_UPPP01000134.1"/>
</dbReference>
<dbReference type="Gene3D" id="3.40.630.20">
    <property type="entry name" value="Peptidase C15, pyroglutamyl peptidase I-like"/>
    <property type="match status" value="1"/>
</dbReference>
<evidence type="ECO:0000256" key="9">
    <source>
        <dbReference type="HAMAP-Rule" id="MF_00417"/>
    </source>
</evidence>
<dbReference type="OrthoDB" id="9779738at2"/>
<evidence type="ECO:0000256" key="2">
    <source>
        <dbReference type="ARBA" id="ARBA00002280"/>
    </source>
</evidence>
<evidence type="ECO:0000313" key="11">
    <source>
        <dbReference type="EMBL" id="VBB09811.1"/>
    </source>
</evidence>
<dbReference type="InterPro" id="IPR016125">
    <property type="entry name" value="Peptidase_C15-like"/>
</dbReference>
<keyword evidence="8 9" id="KW-0788">Thiol protease</keyword>
<comment type="similarity">
    <text evidence="4 9">Belongs to the peptidase C15 family.</text>
</comment>
<gene>
    <name evidence="9" type="primary">pcp</name>
    <name evidence="11" type="ORF">LUCI_5109</name>
</gene>
<evidence type="ECO:0000256" key="4">
    <source>
        <dbReference type="ARBA" id="ARBA00006641"/>
    </source>
</evidence>
<dbReference type="Pfam" id="PF01470">
    <property type="entry name" value="Peptidase_C15"/>
    <property type="match status" value="1"/>
</dbReference>
<dbReference type="AlphaFoldDB" id="A0A498RE97"/>
<comment type="function">
    <text evidence="2 9">Removes 5-oxoproline from various penultimate amino acid residues except L-proline.</text>
</comment>
<feature type="active site" evidence="9 10">
    <location>
        <position position="144"/>
    </location>
</feature>
<evidence type="ECO:0000256" key="10">
    <source>
        <dbReference type="PROSITE-ProRule" id="PRU10077"/>
    </source>
</evidence>
<comment type="subcellular location">
    <subcellularLocation>
        <location evidence="3 9">Cytoplasm</location>
    </subcellularLocation>
</comment>